<comment type="catalytic activity">
    <reaction evidence="9 11">
        <text>tRNA(Tyr) + L-tyrosine + ATP = L-tyrosyl-tRNA(Tyr) + AMP + diphosphate + H(+)</text>
        <dbReference type="Rhea" id="RHEA:10220"/>
        <dbReference type="Rhea" id="RHEA-COMP:9706"/>
        <dbReference type="Rhea" id="RHEA-COMP:9707"/>
        <dbReference type="ChEBI" id="CHEBI:15378"/>
        <dbReference type="ChEBI" id="CHEBI:30616"/>
        <dbReference type="ChEBI" id="CHEBI:33019"/>
        <dbReference type="ChEBI" id="CHEBI:58315"/>
        <dbReference type="ChEBI" id="CHEBI:78442"/>
        <dbReference type="ChEBI" id="CHEBI:78536"/>
        <dbReference type="ChEBI" id="CHEBI:456215"/>
        <dbReference type="EC" id="6.1.1.1"/>
    </reaction>
</comment>
<evidence type="ECO:0000256" key="2">
    <source>
        <dbReference type="ARBA" id="ARBA00022490"/>
    </source>
</evidence>
<feature type="binding site" evidence="11">
    <location>
        <position position="260"/>
    </location>
    <ligand>
        <name>ATP</name>
        <dbReference type="ChEBI" id="CHEBI:30616"/>
    </ligand>
</feature>
<comment type="subcellular location">
    <subcellularLocation>
        <location evidence="1 11">Cytoplasm</location>
    </subcellularLocation>
</comment>
<dbReference type="AlphaFoldDB" id="A0A8I1SJH9"/>
<dbReference type="Gene3D" id="3.10.290.10">
    <property type="entry name" value="RNA-binding S4 domain"/>
    <property type="match status" value="1"/>
</dbReference>
<keyword evidence="5 11" id="KW-0067">ATP-binding</keyword>
<proteinExistence type="inferred from homology"/>
<keyword evidence="7 11" id="KW-0648">Protein biosynthesis</keyword>
<dbReference type="PANTHER" id="PTHR11766:SF0">
    <property type="entry name" value="TYROSINE--TRNA LIGASE, MITOCHONDRIAL"/>
    <property type="match status" value="1"/>
</dbReference>
<dbReference type="RefSeq" id="WP_206927463.1">
    <property type="nucleotide sequence ID" value="NZ_JAEKJW010000002.1"/>
</dbReference>
<evidence type="ECO:0000256" key="8">
    <source>
        <dbReference type="ARBA" id="ARBA00023146"/>
    </source>
</evidence>
<dbReference type="CDD" id="cd00165">
    <property type="entry name" value="S4"/>
    <property type="match status" value="1"/>
</dbReference>
<dbReference type="PRINTS" id="PR01040">
    <property type="entry name" value="TRNASYNTHTYR"/>
</dbReference>
<feature type="domain" description="RNA-binding S4" evidence="13">
    <location>
        <begin position="376"/>
        <end position="412"/>
    </location>
</feature>
<dbReference type="EMBL" id="JAEKJW010000002">
    <property type="protein sequence ID" value="MBN8197033.1"/>
    <property type="molecule type" value="Genomic_DNA"/>
</dbReference>
<accession>A0A8I1SJH9</accession>
<dbReference type="Gene3D" id="1.10.240.10">
    <property type="entry name" value="Tyrosyl-Transfer RNA Synthetase"/>
    <property type="match status" value="1"/>
</dbReference>
<comment type="caution">
    <text evidence="14">The sequence shown here is derived from an EMBL/GenBank/DDBJ whole genome shotgun (WGS) entry which is preliminary data.</text>
</comment>
<dbReference type="Pfam" id="PF01479">
    <property type="entry name" value="S4"/>
    <property type="match status" value="1"/>
</dbReference>
<name>A0A8I1SJH9_9PROT</name>
<dbReference type="FunFam" id="3.40.50.620:FF:000008">
    <property type="entry name" value="Tyrosine--tRNA ligase"/>
    <property type="match status" value="1"/>
</dbReference>
<dbReference type="InterPro" id="IPR002307">
    <property type="entry name" value="Tyr-tRNA-ligase"/>
</dbReference>
<comment type="function">
    <text evidence="11">Catalyzes the attachment of tyrosine to tRNA(Tyr) in a two-step reaction: tyrosine is first activated by ATP to form Tyr-AMP and then transferred to the acceptor end of tRNA(Tyr).</text>
</comment>
<dbReference type="Pfam" id="PF00579">
    <property type="entry name" value="tRNA-synt_1b"/>
    <property type="match status" value="1"/>
</dbReference>
<evidence type="ECO:0000256" key="1">
    <source>
        <dbReference type="ARBA" id="ARBA00004496"/>
    </source>
</evidence>
<evidence type="ECO:0000256" key="10">
    <source>
        <dbReference type="ARBA" id="ARBA00060965"/>
    </source>
</evidence>
<keyword evidence="3 11" id="KW-0436">Ligase</keyword>
<feature type="binding site" evidence="11">
    <location>
        <position position="197"/>
    </location>
    <ligand>
        <name>L-tyrosine</name>
        <dbReference type="ChEBI" id="CHEBI:58315"/>
    </ligand>
</feature>
<evidence type="ECO:0000313" key="15">
    <source>
        <dbReference type="Proteomes" id="UP000664405"/>
    </source>
</evidence>
<dbReference type="GO" id="GO:0042803">
    <property type="term" value="F:protein homodimerization activity"/>
    <property type="evidence" value="ECO:0007669"/>
    <property type="project" value="UniProtKB-ARBA"/>
</dbReference>
<dbReference type="InterPro" id="IPR024088">
    <property type="entry name" value="Tyr-tRNA-ligase_bac-type"/>
</dbReference>
<evidence type="ECO:0000256" key="3">
    <source>
        <dbReference type="ARBA" id="ARBA00022598"/>
    </source>
</evidence>
<dbReference type="Proteomes" id="UP000664405">
    <property type="component" value="Unassembled WGS sequence"/>
</dbReference>
<evidence type="ECO:0000256" key="4">
    <source>
        <dbReference type="ARBA" id="ARBA00022741"/>
    </source>
</evidence>
<evidence type="ECO:0000256" key="12">
    <source>
        <dbReference type="PROSITE-ProRule" id="PRU00182"/>
    </source>
</evidence>
<dbReference type="CDD" id="cd00805">
    <property type="entry name" value="TyrRS_core"/>
    <property type="match status" value="1"/>
</dbReference>
<dbReference type="InterPro" id="IPR014729">
    <property type="entry name" value="Rossmann-like_a/b/a_fold"/>
</dbReference>
<keyword evidence="6 12" id="KW-0694">RNA-binding</keyword>
<dbReference type="GO" id="GO:0003723">
    <property type="term" value="F:RNA binding"/>
    <property type="evidence" value="ECO:0007669"/>
    <property type="project" value="UniProtKB-KW"/>
</dbReference>
<reference evidence="14" key="1">
    <citation type="submission" date="2020-12" db="EMBL/GenBank/DDBJ databases">
        <title>Oil enriched cultivation method for isolating marine PHA-producing bacteria.</title>
        <authorList>
            <person name="Zheng W."/>
            <person name="Yu S."/>
            <person name="Huang Y."/>
        </authorList>
    </citation>
    <scope>NUCLEOTIDE SEQUENCE</scope>
    <source>
        <strain evidence="14">SY-2-3</strain>
    </source>
</reference>
<dbReference type="SUPFAM" id="SSF52374">
    <property type="entry name" value="Nucleotidylyl transferase"/>
    <property type="match status" value="1"/>
</dbReference>
<keyword evidence="2 11" id="KW-0963">Cytoplasm</keyword>
<dbReference type="InterPro" id="IPR036986">
    <property type="entry name" value="S4_RNA-bd_sf"/>
</dbReference>
<dbReference type="InterPro" id="IPR002305">
    <property type="entry name" value="aa-tRNA-synth_Ic"/>
</dbReference>
<dbReference type="NCBIfam" id="TIGR00234">
    <property type="entry name" value="tyrS"/>
    <property type="match status" value="1"/>
</dbReference>
<keyword evidence="8 11" id="KW-0030">Aminoacyl-tRNA synthetase</keyword>
<evidence type="ECO:0000259" key="13">
    <source>
        <dbReference type="Pfam" id="PF01479"/>
    </source>
</evidence>
<feature type="short sequence motif" description="'HIGH' region" evidence="11">
    <location>
        <begin position="65"/>
        <end position="74"/>
    </location>
</feature>
<feature type="short sequence motif" description="'KMSKS' region" evidence="11">
    <location>
        <begin position="257"/>
        <end position="261"/>
    </location>
</feature>
<sequence>MTISQPVDQPASPQNASEVTQNGFASDALLALHARGFIHQCTSFAGLDRILAGEEAVPVYIGFDATADSLHVGHLLPIMTLRWLQRHGHKPIVLVGGGTTRIGDPSFRSEARPILSDEQIAANINGIRKVFGRFLRFGDGPSDAVLVNNADWLDQLGYVDLLRDIGRHFSVNRMLSFDSVKSRLERQESLSFLEFNYMILQAFDFLELSRRFGCRAQMGGGDQWANIINGVDLVRRVDGNEVFGMTAPLLTTASGVKMGKTAAGAVWLNADRLSAFDYWQFWRNCEDGDVGRFLRLFTDLPLLDIEQLEQLSGAAINEAKIVLADEATRLAHGEFELEAVKSAANGVFGANGDLNGLPTLEFTAHALKDGIGILALIVMAGFAKTNSEARRLVEGGAVRIDDKQITDPEHHVLNYAFDDWALLQLSVGKKRHAAIKRVG</sequence>
<dbReference type="InterPro" id="IPR002942">
    <property type="entry name" value="S4_RNA-bd"/>
</dbReference>
<evidence type="ECO:0000256" key="9">
    <source>
        <dbReference type="ARBA" id="ARBA00048248"/>
    </source>
</evidence>
<evidence type="ECO:0000256" key="11">
    <source>
        <dbReference type="HAMAP-Rule" id="MF_02006"/>
    </source>
</evidence>
<dbReference type="GO" id="GO:0006437">
    <property type="term" value="P:tyrosyl-tRNA aminoacylation"/>
    <property type="evidence" value="ECO:0007669"/>
    <property type="project" value="UniProtKB-UniRule"/>
</dbReference>
<gene>
    <name evidence="11" type="primary">tyrS</name>
    <name evidence="14" type="ORF">JF547_11240</name>
</gene>
<dbReference type="GO" id="GO:0004831">
    <property type="term" value="F:tyrosine-tRNA ligase activity"/>
    <property type="evidence" value="ECO:0007669"/>
    <property type="project" value="UniProtKB-UniRule"/>
</dbReference>
<protein>
    <recommendedName>
        <fullName evidence="11">Tyrosine--tRNA ligase</fullName>
        <ecNumber evidence="11">6.1.1.1</ecNumber>
    </recommendedName>
    <alternativeName>
        <fullName evidence="11">Tyrosyl-tRNA synthetase</fullName>
        <shortName evidence="11">TyrRS</shortName>
    </alternativeName>
</protein>
<evidence type="ECO:0000256" key="7">
    <source>
        <dbReference type="ARBA" id="ARBA00022917"/>
    </source>
</evidence>
<dbReference type="SUPFAM" id="SSF55174">
    <property type="entry name" value="Alpha-L RNA-binding motif"/>
    <property type="match status" value="1"/>
</dbReference>
<comment type="similarity">
    <text evidence="10 11">Belongs to the class-I aminoacyl-tRNA synthetase family. TyrS type 1 subfamily.</text>
</comment>
<dbReference type="InterPro" id="IPR024107">
    <property type="entry name" value="Tyr-tRNA-ligase_bac_1"/>
</dbReference>
<comment type="subunit">
    <text evidence="11">Homodimer.</text>
</comment>
<evidence type="ECO:0000313" key="14">
    <source>
        <dbReference type="EMBL" id="MBN8197033.1"/>
    </source>
</evidence>
<evidence type="ECO:0000256" key="6">
    <source>
        <dbReference type="ARBA" id="ARBA00022884"/>
    </source>
</evidence>
<dbReference type="GO" id="GO:0005829">
    <property type="term" value="C:cytosol"/>
    <property type="evidence" value="ECO:0007669"/>
    <property type="project" value="TreeGrafter"/>
</dbReference>
<dbReference type="HAMAP" id="MF_02006">
    <property type="entry name" value="Tyr_tRNA_synth_type1"/>
    <property type="match status" value="1"/>
</dbReference>
<dbReference type="Gene3D" id="3.40.50.620">
    <property type="entry name" value="HUPs"/>
    <property type="match status" value="1"/>
</dbReference>
<dbReference type="PROSITE" id="PS50889">
    <property type="entry name" value="S4"/>
    <property type="match status" value="1"/>
</dbReference>
<evidence type="ECO:0000256" key="5">
    <source>
        <dbReference type="ARBA" id="ARBA00022840"/>
    </source>
</evidence>
<dbReference type="GO" id="GO:0005524">
    <property type="term" value="F:ATP binding"/>
    <property type="evidence" value="ECO:0007669"/>
    <property type="project" value="UniProtKB-UniRule"/>
</dbReference>
<keyword evidence="4 11" id="KW-0547">Nucleotide-binding</keyword>
<feature type="binding site" evidence="11">
    <location>
        <position position="201"/>
    </location>
    <ligand>
        <name>L-tyrosine</name>
        <dbReference type="ChEBI" id="CHEBI:58315"/>
    </ligand>
</feature>
<dbReference type="FunFam" id="1.10.240.10:FF:000001">
    <property type="entry name" value="Tyrosine--tRNA ligase"/>
    <property type="match status" value="1"/>
</dbReference>
<organism evidence="14 15">
    <name type="scientific">Thalassospira povalilytica</name>
    <dbReference type="NCBI Taxonomy" id="732237"/>
    <lineage>
        <taxon>Bacteria</taxon>
        <taxon>Pseudomonadati</taxon>
        <taxon>Pseudomonadota</taxon>
        <taxon>Alphaproteobacteria</taxon>
        <taxon>Rhodospirillales</taxon>
        <taxon>Thalassospiraceae</taxon>
        <taxon>Thalassospira</taxon>
    </lineage>
</organism>
<dbReference type="EC" id="6.1.1.1" evidence="11"/>
<dbReference type="PANTHER" id="PTHR11766">
    <property type="entry name" value="TYROSYL-TRNA SYNTHETASE"/>
    <property type="match status" value="1"/>
</dbReference>
<feature type="binding site" evidence="11">
    <location>
        <position position="60"/>
    </location>
    <ligand>
        <name>L-tyrosine</name>
        <dbReference type="ChEBI" id="CHEBI:58315"/>
    </ligand>
</feature>